<name>A0A2K1JU55_PHYPA</name>
<evidence type="ECO:0000313" key="1">
    <source>
        <dbReference type="EMBL" id="PNR45036.1"/>
    </source>
</evidence>
<keyword evidence="3" id="KW-1185">Reference proteome</keyword>
<organism evidence="1">
    <name type="scientific">Physcomitrium patens</name>
    <name type="common">Spreading-leaved earth moss</name>
    <name type="synonym">Physcomitrella patens</name>
    <dbReference type="NCBI Taxonomy" id="3218"/>
    <lineage>
        <taxon>Eukaryota</taxon>
        <taxon>Viridiplantae</taxon>
        <taxon>Streptophyta</taxon>
        <taxon>Embryophyta</taxon>
        <taxon>Bryophyta</taxon>
        <taxon>Bryophytina</taxon>
        <taxon>Bryopsida</taxon>
        <taxon>Funariidae</taxon>
        <taxon>Funariales</taxon>
        <taxon>Funariaceae</taxon>
        <taxon>Physcomitrium</taxon>
    </lineage>
</organism>
<reference evidence="1 3" key="1">
    <citation type="journal article" date="2008" name="Science">
        <title>The Physcomitrella genome reveals evolutionary insights into the conquest of land by plants.</title>
        <authorList>
            <person name="Rensing S."/>
            <person name="Lang D."/>
            <person name="Zimmer A."/>
            <person name="Terry A."/>
            <person name="Salamov A."/>
            <person name="Shapiro H."/>
            <person name="Nishiyama T."/>
            <person name="Perroud P.-F."/>
            <person name="Lindquist E."/>
            <person name="Kamisugi Y."/>
            <person name="Tanahashi T."/>
            <person name="Sakakibara K."/>
            <person name="Fujita T."/>
            <person name="Oishi K."/>
            <person name="Shin-I T."/>
            <person name="Kuroki Y."/>
            <person name="Toyoda A."/>
            <person name="Suzuki Y."/>
            <person name="Hashimoto A."/>
            <person name="Yamaguchi K."/>
            <person name="Sugano A."/>
            <person name="Kohara Y."/>
            <person name="Fujiyama A."/>
            <person name="Anterola A."/>
            <person name="Aoki S."/>
            <person name="Ashton N."/>
            <person name="Barbazuk W.B."/>
            <person name="Barker E."/>
            <person name="Bennetzen J."/>
            <person name="Bezanilla M."/>
            <person name="Blankenship R."/>
            <person name="Cho S.H."/>
            <person name="Dutcher S."/>
            <person name="Estelle M."/>
            <person name="Fawcett J.A."/>
            <person name="Gundlach H."/>
            <person name="Hanada K."/>
            <person name="Heyl A."/>
            <person name="Hicks K.A."/>
            <person name="Hugh J."/>
            <person name="Lohr M."/>
            <person name="Mayer K."/>
            <person name="Melkozernov A."/>
            <person name="Murata T."/>
            <person name="Nelson D."/>
            <person name="Pils B."/>
            <person name="Prigge M."/>
            <person name="Reiss B."/>
            <person name="Renner T."/>
            <person name="Rombauts S."/>
            <person name="Rushton P."/>
            <person name="Sanderfoot A."/>
            <person name="Schween G."/>
            <person name="Shiu S.-H."/>
            <person name="Stueber K."/>
            <person name="Theodoulou F.L."/>
            <person name="Tu H."/>
            <person name="Van de Peer Y."/>
            <person name="Verrier P.J."/>
            <person name="Waters E."/>
            <person name="Wood A."/>
            <person name="Yang L."/>
            <person name="Cove D."/>
            <person name="Cuming A."/>
            <person name="Hasebe M."/>
            <person name="Lucas S."/>
            <person name="Mishler D.B."/>
            <person name="Reski R."/>
            <person name="Grigoriev I."/>
            <person name="Quatrano R.S."/>
            <person name="Boore J.L."/>
        </authorList>
    </citation>
    <scope>NUCLEOTIDE SEQUENCE [LARGE SCALE GENOMIC DNA]</scope>
    <source>
        <strain evidence="2 3">cv. Gransden 2004</strain>
    </source>
</reference>
<dbReference type="AlphaFoldDB" id="A0A2K1JU55"/>
<protein>
    <submittedName>
        <fullName evidence="1 2">Uncharacterized protein</fullName>
    </submittedName>
</protein>
<dbReference type="Proteomes" id="UP000006727">
    <property type="component" value="Chromosome 11"/>
</dbReference>
<reference evidence="2" key="3">
    <citation type="submission" date="2020-12" db="UniProtKB">
        <authorList>
            <consortium name="EnsemblPlants"/>
        </authorList>
    </citation>
    <scope>IDENTIFICATION</scope>
</reference>
<reference evidence="1 3" key="2">
    <citation type="journal article" date="2018" name="Plant J.">
        <title>The Physcomitrella patens chromosome-scale assembly reveals moss genome structure and evolution.</title>
        <authorList>
            <person name="Lang D."/>
            <person name="Ullrich K.K."/>
            <person name="Murat F."/>
            <person name="Fuchs J."/>
            <person name="Jenkins J."/>
            <person name="Haas F.B."/>
            <person name="Piednoel M."/>
            <person name="Gundlach H."/>
            <person name="Van Bel M."/>
            <person name="Meyberg R."/>
            <person name="Vives C."/>
            <person name="Morata J."/>
            <person name="Symeonidi A."/>
            <person name="Hiss M."/>
            <person name="Muchero W."/>
            <person name="Kamisugi Y."/>
            <person name="Saleh O."/>
            <person name="Blanc G."/>
            <person name="Decker E.L."/>
            <person name="van Gessel N."/>
            <person name="Grimwood J."/>
            <person name="Hayes R.D."/>
            <person name="Graham S.W."/>
            <person name="Gunter L.E."/>
            <person name="McDaniel S.F."/>
            <person name="Hoernstein S.N.W."/>
            <person name="Larsson A."/>
            <person name="Li F.W."/>
            <person name="Perroud P.F."/>
            <person name="Phillips J."/>
            <person name="Ranjan P."/>
            <person name="Rokshar D.S."/>
            <person name="Rothfels C.J."/>
            <person name="Schneider L."/>
            <person name="Shu S."/>
            <person name="Stevenson D.W."/>
            <person name="Thummler F."/>
            <person name="Tillich M."/>
            <person name="Villarreal Aguilar J.C."/>
            <person name="Widiez T."/>
            <person name="Wong G.K."/>
            <person name="Wymore A."/>
            <person name="Zhang Y."/>
            <person name="Zimmer A.D."/>
            <person name="Quatrano R.S."/>
            <person name="Mayer K.F.X."/>
            <person name="Goodstein D."/>
            <person name="Casacuberta J.M."/>
            <person name="Vandepoele K."/>
            <person name="Reski R."/>
            <person name="Cuming A.C."/>
            <person name="Tuskan G.A."/>
            <person name="Maumus F."/>
            <person name="Salse J."/>
            <person name="Schmutz J."/>
            <person name="Rensing S.A."/>
        </authorList>
    </citation>
    <scope>NUCLEOTIDE SEQUENCE [LARGE SCALE GENOMIC DNA]</scope>
    <source>
        <strain evidence="2 3">cv. Gransden 2004</strain>
    </source>
</reference>
<sequence length="80" mass="8932">MVIGSGSLVSIKHRLSSKHAKRPLSANSLTDRRLQVILDTHRMFFIVLFQPSSISMLRHSLPCTGYECPLAVRTEIVSVP</sequence>
<evidence type="ECO:0000313" key="3">
    <source>
        <dbReference type="Proteomes" id="UP000006727"/>
    </source>
</evidence>
<evidence type="ECO:0000313" key="2">
    <source>
        <dbReference type="EnsemblPlants" id="PAC:32958161.CDS.1"/>
    </source>
</evidence>
<dbReference type="EnsemblPlants" id="Pp3c11_9330V3.1">
    <property type="protein sequence ID" value="PAC:32958161.CDS.1"/>
    <property type="gene ID" value="Pp3c11_9330"/>
</dbReference>
<proteinExistence type="predicted"/>
<dbReference type="Gramene" id="Pp3c11_9330V3.1">
    <property type="protein sequence ID" value="PAC:32958161.CDS.1"/>
    <property type="gene ID" value="Pp3c11_9330"/>
</dbReference>
<accession>A0A2K1JU55</accession>
<dbReference type="EMBL" id="ABEU02000011">
    <property type="protein sequence ID" value="PNR45036.1"/>
    <property type="molecule type" value="Genomic_DNA"/>
</dbReference>
<gene>
    <name evidence="1" type="ORF">PHYPA_014807</name>
</gene>